<dbReference type="PROSITE" id="PS50967">
    <property type="entry name" value="HRDC"/>
    <property type="match status" value="1"/>
</dbReference>
<reference evidence="19 20" key="1">
    <citation type="submission" date="2014-03" db="EMBL/GenBank/DDBJ databases">
        <title>Genomics of Bifidobacteria.</title>
        <authorList>
            <person name="Ventura M."/>
            <person name="Milani C."/>
            <person name="Lugli G.A."/>
        </authorList>
    </citation>
    <scope>NUCLEOTIDE SEQUENCE [LARGE SCALE GENOMIC DNA]</scope>
    <source>
        <strain evidence="19 20">DSM 22767</strain>
    </source>
</reference>
<dbReference type="Gene3D" id="1.10.10.10">
    <property type="entry name" value="Winged helix-like DNA-binding domain superfamily/Winged helix DNA-binding domain"/>
    <property type="match status" value="1"/>
</dbReference>
<dbReference type="SUPFAM" id="SSF52540">
    <property type="entry name" value="P-loop containing nucleoside triphosphate hydrolases"/>
    <property type="match status" value="1"/>
</dbReference>
<dbReference type="GO" id="GO:0006310">
    <property type="term" value="P:DNA recombination"/>
    <property type="evidence" value="ECO:0007669"/>
    <property type="project" value="InterPro"/>
</dbReference>
<dbReference type="CDD" id="cd18794">
    <property type="entry name" value="SF2_C_RecQ"/>
    <property type="match status" value="1"/>
</dbReference>
<evidence type="ECO:0000313" key="20">
    <source>
        <dbReference type="Proteomes" id="UP000029096"/>
    </source>
</evidence>
<comment type="cofactor">
    <cofactor evidence="2">
        <name>Zn(2+)</name>
        <dbReference type="ChEBI" id="CHEBI:29105"/>
    </cofactor>
</comment>
<dbReference type="InterPro" id="IPR036390">
    <property type="entry name" value="WH_DNA-bd_sf"/>
</dbReference>
<dbReference type="NCBIfam" id="TIGR00614">
    <property type="entry name" value="recQ_fam"/>
    <property type="match status" value="1"/>
</dbReference>
<evidence type="ECO:0000259" key="17">
    <source>
        <dbReference type="PROSITE" id="PS51192"/>
    </source>
</evidence>
<evidence type="ECO:0000259" key="18">
    <source>
        <dbReference type="PROSITE" id="PS51194"/>
    </source>
</evidence>
<dbReference type="RefSeq" id="WP_044098022.1">
    <property type="nucleotide sequence ID" value="NZ_JDUS01000001.1"/>
</dbReference>
<dbReference type="GO" id="GO:0016787">
    <property type="term" value="F:hydrolase activity"/>
    <property type="evidence" value="ECO:0007669"/>
    <property type="project" value="UniProtKB-KW"/>
</dbReference>
<keyword evidence="9" id="KW-0238">DNA-binding</keyword>
<dbReference type="Pfam" id="PF16124">
    <property type="entry name" value="RecQ_Zn_bind"/>
    <property type="match status" value="1"/>
</dbReference>
<sequence length="747" mass="81331">MSEATTNGSGGGGRALAALKRYFGYDSFRAGQSGLVEAILAGRDVLGVMPTGAGKSICYQVPATMLPGLTIVVSPLISLMRDQVDALNEVGIPSAFINTTQDSDEQAMVLAQAARGDVKMLYVAPERLETERFRDIVSRMSISLITVDEAHCVSQWGQDFRSSYLGIGEFIASLPSRPTVAAFTATATEKVRRDIARLLGLKNPKVTVTGFDRPNLYFDIINMPTKSKNTWIADYVANHRDESGIVYCATRKETEALAQELNDQGLSAVAYHGGMASEARERAQRDFVTDKVPVVVATNAFGMGIDKSNVRYVIHHNMPESIEAYYQEAGRAGRDGEPSRCTLLWNESDIVTRRRLLDMDSDNERLSYEEREIVRASHRRLLNAMIGYCRTTECLHRYMTRYFADPTGIKIAGETAPEALSGSARSDGANMRANAGAGSVVAPSVQLVDQQVEQPASEFAGGCADRVNGPTGAPFQAGRVTGDRPASAATVVAVLPSCGPEAGKCGNCANCERTFESIDVTDVARAVSRCVHDLNQSFGMGKIVSVLRGSKAQDLINRRLDQVPSYAALSEVPDARIRDVLNQMATDGYLSISEGRLPVVRFGDRAAETVSPDFHYELKRIQRHRSVESRGPARGLALGSYDPDDEGASNAGRGVRRSSGGPGGSSALEDYEPTEEDEALFQKFRELRRTIASEIGKPPYIVFSDKTLRDMARIKPVTDAQFLAVNGVGENKLRLYGRRFMDVVRSQ</sequence>
<dbReference type="Proteomes" id="UP000029096">
    <property type="component" value="Unassembled WGS sequence"/>
</dbReference>
<dbReference type="SMART" id="SM00490">
    <property type="entry name" value="HELICc"/>
    <property type="match status" value="1"/>
</dbReference>
<feature type="domain" description="HRDC" evidence="16">
    <location>
        <begin position="674"/>
        <end position="747"/>
    </location>
</feature>
<dbReference type="InterPro" id="IPR036388">
    <property type="entry name" value="WH-like_DNA-bd_sf"/>
</dbReference>
<dbReference type="GO" id="GO:0005737">
    <property type="term" value="C:cytoplasm"/>
    <property type="evidence" value="ECO:0007669"/>
    <property type="project" value="TreeGrafter"/>
</dbReference>
<feature type="domain" description="Helicase ATP-binding" evidence="17">
    <location>
        <begin position="36"/>
        <end position="205"/>
    </location>
</feature>
<evidence type="ECO:0000256" key="2">
    <source>
        <dbReference type="ARBA" id="ARBA00001947"/>
    </source>
</evidence>
<dbReference type="PROSITE" id="PS51192">
    <property type="entry name" value="HELICASE_ATP_BIND_1"/>
    <property type="match status" value="1"/>
</dbReference>
<dbReference type="Gene3D" id="3.40.50.300">
    <property type="entry name" value="P-loop containing nucleotide triphosphate hydrolases"/>
    <property type="match status" value="2"/>
</dbReference>
<comment type="catalytic activity">
    <reaction evidence="11">
        <text>Couples ATP hydrolysis with the unwinding of duplex DNA by translocating in the 3'-5' direction.</text>
        <dbReference type="EC" id="5.6.2.4"/>
    </reaction>
</comment>
<comment type="caution">
    <text evidence="19">The sequence shown here is derived from an EMBL/GenBank/DDBJ whole genome shotgun (WGS) entry which is preliminary data.</text>
</comment>
<evidence type="ECO:0000256" key="7">
    <source>
        <dbReference type="ARBA" id="ARBA00022806"/>
    </source>
</evidence>
<dbReference type="GO" id="GO:0003677">
    <property type="term" value="F:DNA binding"/>
    <property type="evidence" value="ECO:0007669"/>
    <property type="project" value="UniProtKB-KW"/>
</dbReference>
<dbReference type="InterPro" id="IPR011545">
    <property type="entry name" value="DEAD/DEAH_box_helicase_dom"/>
</dbReference>
<dbReference type="GO" id="GO:0043590">
    <property type="term" value="C:bacterial nucleoid"/>
    <property type="evidence" value="ECO:0007669"/>
    <property type="project" value="TreeGrafter"/>
</dbReference>
<evidence type="ECO:0000256" key="11">
    <source>
        <dbReference type="ARBA" id="ARBA00034617"/>
    </source>
</evidence>
<evidence type="ECO:0000256" key="8">
    <source>
        <dbReference type="ARBA" id="ARBA00022840"/>
    </source>
</evidence>
<dbReference type="GO" id="GO:0030894">
    <property type="term" value="C:replisome"/>
    <property type="evidence" value="ECO:0007669"/>
    <property type="project" value="TreeGrafter"/>
</dbReference>
<dbReference type="InterPro" id="IPR044876">
    <property type="entry name" value="HRDC_dom_sf"/>
</dbReference>
<dbReference type="FunFam" id="3.40.50.300:FF:001389">
    <property type="entry name" value="ATP-dependent DNA helicase RecQ"/>
    <property type="match status" value="1"/>
</dbReference>
<dbReference type="EMBL" id="JGYP01000001">
    <property type="protein sequence ID" value="KFI46888.1"/>
    <property type="molecule type" value="Genomic_DNA"/>
</dbReference>
<evidence type="ECO:0000313" key="19">
    <source>
        <dbReference type="EMBL" id="KFI46888.1"/>
    </source>
</evidence>
<dbReference type="Pfam" id="PF00270">
    <property type="entry name" value="DEAD"/>
    <property type="match status" value="1"/>
</dbReference>
<organism evidence="19 20">
    <name type="scientific">Bifidobacterium bohemicum DSM 22767</name>
    <dbReference type="NCBI Taxonomy" id="1437606"/>
    <lineage>
        <taxon>Bacteria</taxon>
        <taxon>Bacillati</taxon>
        <taxon>Actinomycetota</taxon>
        <taxon>Actinomycetes</taxon>
        <taxon>Bifidobacteriales</taxon>
        <taxon>Bifidobacteriaceae</taxon>
        <taxon>Bifidobacterium</taxon>
    </lineage>
</organism>
<dbReference type="GO" id="GO:0043138">
    <property type="term" value="F:3'-5' DNA helicase activity"/>
    <property type="evidence" value="ECO:0007669"/>
    <property type="project" value="UniProtKB-EC"/>
</dbReference>
<gene>
    <name evidence="19" type="ORF">BBOH_0362</name>
</gene>
<keyword evidence="5" id="KW-0547">Nucleotide-binding</keyword>
<feature type="compositionally biased region" description="Low complexity" evidence="15">
    <location>
        <begin position="648"/>
        <end position="659"/>
    </location>
</feature>
<dbReference type="SMART" id="SM00341">
    <property type="entry name" value="HRDC"/>
    <property type="match status" value="1"/>
</dbReference>
<dbReference type="InterPro" id="IPR027417">
    <property type="entry name" value="P-loop_NTPase"/>
</dbReference>
<evidence type="ECO:0000256" key="3">
    <source>
        <dbReference type="ARBA" id="ARBA00005446"/>
    </source>
</evidence>
<keyword evidence="10" id="KW-0413">Isomerase</keyword>
<evidence type="ECO:0000256" key="9">
    <source>
        <dbReference type="ARBA" id="ARBA00023125"/>
    </source>
</evidence>
<keyword evidence="6 19" id="KW-0378">Hydrolase</keyword>
<keyword evidence="8" id="KW-0067">ATP-binding</keyword>
<dbReference type="Pfam" id="PF00570">
    <property type="entry name" value="HRDC"/>
    <property type="match status" value="1"/>
</dbReference>
<evidence type="ECO:0000256" key="4">
    <source>
        <dbReference type="ARBA" id="ARBA00022723"/>
    </source>
</evidence>
<proteinExistence type="inferred from homology"/>
<evidence type="ECO:0000256" key="1">
    <source>
        <dbReference type="ARBA" id="ARBA00001946"/>
    </source>
</evidence>
<dbReference type="InterPro" id="IPR001650">
    <property type="entry name" value="Helicase_C-like"/>
</dbReference>
<comment type="similarity">
    <text evidence="3">Belongs to the helicase family. RecQ subfamily.</text>
</comment>
<dbReference type="SMART" id="SM00487">
    <property type="entry name" value="DEXDc"/>
    <property type="match status" value="1"/>
</dbReference>
<evidence type="ECO:0000256" key="5">
    <source>
        <dbReference type="ARBA" id="ARBA00022741"/>
    </source>
</evidence>
<name>A0A086ZK38_9BIFI</name>
<dbReference type="SUPFAM" id="SSF47819">
    <property type="entry name" value="HRDC-like"/>
    <property type="match status" value="1"/>
</dbReference>
<evidence type="ECO:0000256" key="6">
    <source>
        <dbReference type="ARBA" id="ARBA00022801"/>
    </source>
</evidence>
<accession>A0A086ZK38</accession>
<dbReference type="GO" id="GO:0046872">
    <property type="term" value="F:metal ion binding"/>
    <property type="evidence" value="ECO:0007669"/>
    <property type="project" value="UniProtKB-KW"/>
</dbReference>
<dbReference type="InterPro" id="IPR010997">
    <property type="entry name" value="HRDC-like_sf"/>
</dbReference>
<dbReference type="Gene3D" id="1.10.150.80">
    <property type="entry name" value="HRDC domain"/>
    <property type="match status" value="1"/>
</dbReference>
<evidence type="ECO:0000256" key="10">
    <source>
        <dbReference type="ARBA" id="ARBA00023235"/>
    </source>
</evidence>
<dbReference type="CDD" id="cd17920">
    <property type="entry name" value="DEXHc_RecQ"/>
    <property type="match status" value="1"/>
</dbReference>
<dbReference type="Pfam" id="PF09382">
    <property type="entry name" value="RQC"/>
    <property type="match status" value="1"/>
</dbReference>
<evidence type="ECO:0000256" key="13">
    <source>
        <dbReference type="ARBA" id="ARBA00044535"/>
    </source>
</evidence>
<comment type="cofactor">
    <cofactor evidence="1">
        <name>Mg(2+)</name>
        <dbReference type="ChEBI" id="CHEBI:18420"/>
    </cofactor>
</comment>
<feature type="region of interest" description="Disordered" evidence="15">
    <location>
        <begin position="625"/>
        <end position="673"/>
    </location>
</feature>
<evidence type="ECO:0000256" key="12">
    <source>
        <dbReference type="ARBA" id="ARBA00034808"/>
    </source>
</evidence>
<dbReference type="PANTHER" id="PTHR13710:SF105">
    <property type="entry name" value="ATP-DEPENDENT DNA HELICASE Q1"/>
    <property type="match status" value="1"/>
</dbReference>
<feature type="domain" description="Helicase C-terminal" evidence="18">
    <location>
        <begin position="231"/>
        <end position="374"/>
    </location>
</feature>
<dbReference type="PANTHER" id="PTHR13710">
    <property type="entry name" value="DNA HELICASE RECQ FAMILY MEMBER"/>
    <property type="match status" value="1"/>
</dbReference>
<dbReference type="GO" id="GO:0005524">
    <property type="term" value="F:ATP binding"/>
    <property type="evidence" value="ECO:0007669"/>
    <property type="project" value="UniProtKB-KW"/>
</dbReference>
<dbReference type="FunFam" id="3.40.50.300:FF:001456">
    <property type="entry name" value="ATP-dependent DNA helicase"/>
    <property type="match status" value="1"/>
</dbReference>
<dbReference type="SUPFAM" id="SSF46785">
    <property type="entry name" value="Winged helix' DNA-binding domain"/>
    <property type="match status" value="1"/>
</dbReference>
<evidence type="ECO:0000259" key="16">
    <source>
        <dbReference type="PROSITE" id="PS50967"/>
    </source>
</evidence>
<dbReference type="InterPro" id="IPR002121">
    <property type="entry name" value="HRDC_dom"/>
</dbReference>
<keyword evidence="20" id="KW-1185">Reference proteome</keyword>
<dbReference type="InterPro" id="IPR014001">
    <property type="entry name" value="Helicase_ATP-bd"/>
</dbReference>
<evidence type="ECO:0000256" key="15">
    <source>
        <dbReference type="SAM" id="MobiDB-lite"/>
    </source>
</evidence>
<dbReference type="Pfam" id="PF00271">
    <property type="entry name" value="Helicase_C"/>
    <property type="match status" value="1"/>
</dbReference>
<dbReference type="AlphaFoldDB" id="A0A086ZK38"/>
<dbReference type="EC" id="5.6.2.4" evidence="12"/>
<protein>
    <recommendedName>
        <fullName evidence="13">ATP-dependent DNA helicase RecQ</fullName>
        <ecNumber evidence="12">5.6.2.4</ecNumber>
    </recommendedName>
    <alternativeName>
        <fullName evidence="14">DNA 3'-5' helicase RecQ</fullName>
    </alternativeName>
</protein>
<dbReference type="InterPro" id="IPR032284">
    <property type="entry name" value="RecQ_Zn-bd"/>
</dbReference>
<dbReference type="GO" id="GO:0006281">
    <property type="term" value="P:DNA repair"/>
    <property type="evidence" value="ECO:0007669"/>
    <property type="project" value="InterPro"/>
</dbReference>
<dbReference type="STRING" id="1437606.BBOH_0362"/>
<evidence type="ECO:0000256" key="14">
    <source>
        <dbReference type="ARBA" id="ARBA00044550"/>
    </source>
</evidence>
<dbReference type="GO" id="GO:0009378">
    <property type="term" value="F:four-way junction helicase activity"/>
    <property type="evidence" value="ECO:0007669"/>
    <property type="project" value="TreeGrafter"/>
</dbReference>
<dbReference type="OrthoDB" id="9760034at2"/>
<dbReference type="InterPro" id="IPR004589">
    <property type="entry name" value="DNA_helicase_ATP-dep_RecQ"/>
</dbReference>
<keyword evidence="7 19" id="KW-0347">Helicase</keyword>
<keyword evidence="4" id="KW-0479">Metal-binding</keyword>
<dbReference type="InterPro" id="IPR018982">
    <property type="entry name" value="RQC_domain"/>
</dbReference>
<dbReference type="SMART" id="SM00956">
    <property type="entry name" value="RQC"/>
    <property type="match status" value="1"/>
</dbReference>
<dbReference type="PROSITE" id="PS51194">
    <property type="entry name" value="HELICASE_CTER"/>
    <property type="match status" value="1"/>
</dbReference>
<dbReference type="GO" id="GO:0006260">
    <property type="term" value="P:DNA replication"/>
    <property type="evidence" value="ECO:0007669"/>
    <property type="project" value="InterPro"/>
</dbReference>
<dbReference type="eggNOG" id="COG0514">
    <property type="taxonomic scope" value="Bacteria"/>
</dbReference>